<dbReference type="Proteomes" id="UP000184082">
    <property type="component" value="Unassembled WGS sequence"/>
</dbReference>
<evidence type="ECO:0000259" key="14">
    <source>
        <dbReference type="Pfam" id="PF02163"/>
    </source>
</evidence>
<evidence type="ECO:0000256" key="8">
    <source>
        <dbReference type="ARBA" id="ARBA00022801"/>
    </source>
</evidence>
<dbReference type="GO" id="GO:0046872">
    <property type="term" value="F:metal ion binding"/>
    <property type="evidence" value="ECO:0007669"/>
    <property type="project" value="UniProtKB-KW"/>
</dbReference>
<evidence type="ECO:0000256" key="12">
    <source>
        <dbReference type="ARBA" id="ARBA00023136"/>
    </source>
</evidence>
<feature type="transmembrane region" description="Helical" evidence="13">
    <location>
        <begin position="44"/>
        <end position="65"/>
    </location>
</feature>
<name>A0A1M6Q913_9FIRM</name>
<evidence type="ECO:0000256" key="3">
    <source>
        <dbReference type="ARBA" id="ARBA00007931"/>
    </source>
</evidence>
<evidence type="ECO:0000256" key="9">
    <source>
        <dbReference type="ARBA" id="ARBA00022833"/>
    </source>
</evidence>
<evidence type="ECO:0000256" key="13">
    <source>
        <dbReference type="SAM" id="Phobius"/>
    </source>
</evidence>
<reference evidence="15 16" key="1">
    <citation type="submission" date="2016-11" db="EMBL/GenBank/DDBJ databases">
        <authorList>
            <person name="Jaros S."/>
            <person name="Januszkiewicz K."/>
            <person name="Wedrychowicz H."/>
        </authorList>
    </citation>
    <scope>NUCLEOTIDE SEQUENCE [LARGE SCALE GENOMIC DNA]</scope>
    <source>
        <strain evidence="15 16">DSM 14501</strain>
    </source>
</reference>
<dbReference type="AlphaFoldDB" id="A0A1M6Q913"/>
<evidence type="ECO:0000313" key="16">
    <source>
        <dbReference type="Proteomes" id="UP000184082"/>
    </source>
</evidence>
<dbReference type="PANTHER" id="PTHR35864:SF1">
    <property type="entry name" value="ZINC METALLOPROTEASE YWHC-RELATED"/>
    <property type="match status" value="1"/>
</dbReference>
<keyword evidence="16" id="KW-1185">Reference proteome</keyword>
<evidence type="ECO:0000256" key="4">
    <source>
        <dbReference type="ARBA" id="ARBA00022475"/>
    </source>
</evidence>
<organism evidence="15 16">
    <name type="scientific">Caminicella sporogenes DSM 14501</name>
    <dbReference type="NCBI Taxonomy" id="1121266"/>
    <lineage>
        <taxon>Bacteria</taxon>
        <taxon>Bacillati</taxon>
        <taxon>Bacillota</taxon>
        <taxon>Clostridia</taxon>
        <taxon>Peptostreptococcales</taxon>
        <taxon>Caminicellaceae</taxon>
        <taxon>Caminicella</taxon>
    </lineage>
</organism>
<dbReference type="GO" id="GO:0008237">
    <property type="term" value="F:metallopeptidase activity"/>
    <property type="evidence" value="ECO:0007669"/>
    <property type="project" value="UniProtKB-KW"/>
</dbReference>
<dbReference type="InterPro" id="IPR008915">
    <property type="entry name" value="Peptidase_M50"/>
</dbReference>
<sequence>MDLIKILYIIPGVLLGLSLHEFAHAQTAVWLGDDTPKLQGRLSISPLVHLDILGFLMILIAGFGWAKPVEINPYNFKKPKRDDILVSLAGPLANLLIAIFFILLMKILYYIPETILSDSLYHTIITIFDYTVWINIALLVFNLLPIPPLDGSHIFFGLLGLKDKPFYYQFYDKSRFILFILIITNFIDKIIGPPIFIIYSSLEGLFF</sequence>
<keyword evidence="10 13" id="KW-1133">Transmembrane helix</keyword>
<feature type="domain" description="Peptidase M50" evidence="14">
    <location>
        <begin position="117"/>
        <end position="181"/>
    </location>
</feature>
<comment type="subcellular location">
    <subcellularLocation>
        <location evidence="2">Cell membrane</location>
        <topology evidence="2">Multi-pass membrane protein</topology>
    </subcellularLocation>
</comment>
<keyword evidence="6 13" id="KW-0812">Transmembrane</keyword>
<keyword evidence="4" id="KW-1003">Cell membrane</keyword>
<keyword evidence="11" id="KW-0482">Metalloprotease</keyword>
<comment type="cofactor">
    <cofactor evidence="1">
        <name>Zn(2+)</name>
        <dbReference type="ChEBI" id="CHEBI:29105"/>
    </cofactor>
</comment>
<keyword evidence="9" id="KW-0862">Zinc</keyword>
<dbReference type="GO" id="GO:0006508">
    <property type="term" value="P:proteolysis"/>
    <property type="evidence" value="ECO:0007669"/>
    <property type="project" value="UniProtKB-KW"/>
</dbReference>
<proteinExistence type="inferred from homology"/>
<feature type="transmembrane region" description="Helical" evidence="13">
    <location>
        <begin position="123"/>
        <end position="144"/>
    </location>
</feature>
<gene>
    <name evidence="15" type="ORF">SAMN02745883_01438</name>
</gene>
<dbReference type="CDD" id="cd06158">
    <property type="entry name" value="S2P-M50_like_1"/>
    <property type="match status" value="1"/>
</dbReference>
<dbReference type="Pfam" id="PF02163">
    <property type="entry name" value="Peptidase_M50"/>
    <property type="match status" value="1"/>
</dbReference>
<feature type="transmembrane region" description="Helical" evidence="13">
    <location>
        <begin position="85"/>
        <end position="111"/>
    </location>
</feature>
<evidence type="ECO:0000256" key="11">
    <source>
        <dbReference type="ARBA" id="ARBA00023049"/>
    </source>
</evidence>
<evidence type="ECO:0000256" key="2">
    <source>
        <dbReference type="ARBA" id="ARBA00004651"/>
    </source>
</evidence>
<accession>A0A1M6Q913</accession>
<dbReference type="EMBL" id="FRAJ01000010">
    <property type="protein sequence ID" value="SHK16573.1"/>
    <property type="molecule type" value="Genomic_DNA"/>
</dbReference>
<dbReference type="RefSeq" id="WP_330390693.1">
    <property type="nucleotide sequence ID" value="NZ_FRAJ01000010.1"/>
</dbReference>
<evidence type="ECO:0000256" key="1">
    <source>
        <dbReference type="ARBA" id="ARBA00001947"/>
    </source>
</evidence>
<keyword evidence="8" id="KW-0378">Hydrolase</keyword>
<feature type="transmembrane region" description="Helical" evidence="13">
    <location>
        <begin position="176"/>
        <end position="199"/>
    </location>
</feature>
<keyword evidence="7" id="KW-0479">Metal-binding</keyword>
<evidence type="ECO:0000313" key="15">
    <source>
        <dbReference type="EMBL" id="SHK16573.1"/>
    </source>
</evidence>
<protein>
    <submittedName>
        <fullName evidence="15">Peptidase family M50</fullName>
    </submittedName>
</protein>
<comment type="similarity">
    <text evidence="3">Belongs to the peptidase M50B family.</text>
</comment>
<keyword evidence="12 13" id="KW-0472">Membrane</keyword>
<dbReference type="InterPro" id="IPR052348">
    <property type="entry name" value="Metallopeptidase_M50B"/>
</dbReference>
<keyword evidence="5" id="KW-0645">Protease</keyword>
<evidence type="ECO:0000256" key="5">
    <source>
        <dbReference type="ARBA" id="ARBA00022670"/>
    </source>
</evidence>
<evidence type="ECO:0000256" key="6">
    <source>
        <dbReference type="ARBA" id="ARBA00022692"/>
    </source>
</evidence>
<dbReference type="PANTHER" id="PTHR35864">
    <property type="entry name" value="ZINC METALLOPROTEASE MJ0611-RELATED"/>
    <property type="match status" value="1"/>
</dbReference>
<evidence type="ECO:0000256" key="7">
    <source>
        <dbReference type="ARBA" id="ARBA00022723"/>
    </source>
</evidence>
<dbReference type="STRING" id="1121266.SAMN02745883_01438"/>
<dbReference type="GO" id="GO:0005886">
    <property type="term" value="C:plasma membrane"/>
    <property type="evidence" value="ECO:0007669"/>
    <property type="project" value="UniProtKB-SubCell"/>
</dbReference>
<dbReference type="InterPro" id="IPR044537">
    <property type="entry name" value="Rip2-like"/>
</dbReference>
<evidence type="ECO:0000256" key="10">
    <source>
        <dbReference type="ARBA" id="ARBA00022989"/>
    </source>
</evidence>